<organism evidence="2">
    <name type="scientific">Ectropis obliqua</name>
    <name type="common">Tea geometrid moth</name>
    <dbReference type="NCBI Taxonomy" id="248899"/>
    <lineage>
        <taxon>Eukaryota</taxon>
        <taxon>Metazoa</taxon>
        <taxon>Ecdysozoa</taxon>
        <taxon>Arthropoda</taxon>
        <taxon>Hexapoda</taxon>
        <taxon>Insecta</taxon>
        <taxon>Pterygota</taxon>
        <taxon>Neoptera</taxon>
        <taxon>Endopterygota</taxon>
        <taxon>Lepidoptera</taxon>
        <taxon>Glossata</taxon>
        <taxon>Ditrysia</taxon>
        <taxon>Geometroidea</taxon>
        <taxon>Geometridae</taxon>
        <taxon>Ennominae</taxon>
        <taxon>Ectropis</taxon>
    </lineage>
</organism>
<dbReference type="EMBL" id="KT282979">
    <property type="protein sequence ID" value="ALS03836.1"/>
    <property type="molecule type" value="mRNA"/>
</dbReference>
<protein>
    <submittedName>
        <fullName evidence="2">Chemosensory protein 11</fullName>
    </submittedName>
</protein>
<evidence type="ECO:0000256" key="1">
    <source>
        <dbReference type="SAM" id="SignalP"/>
    </source>
</evidence>
<feature type="chain" id="PRO_5011978528" evidence="1">
    <location>
        <begin position="19"/>
        <end position="112"/>
    </location>
</feature>
<evidence type="ECO:0000313" key="2">
    <source>
        <dbReference type="EMBL" id="ALS03836.1"/>
    </source>
</evidence>
<proteinExistence type="evidence at transcript level"/>
<keyword evidence="1" id="KW-0732">Signal</keyword>
<feature type="signal peptide" evidence="1">
    <location>
        <begin position="1"/>
        <end position="18"/>
    </location>
</feature>
<dbReference type="InterPro" id="IPR036682">
    <property type="entry name" value="OS_D_A10/PebIII_sf"/>
</dbReference>
<dbReference type="Pfam" id="PF03392">
    <property type="entry name" value="OS-D"/>
    <property type="match status" value="1"/>
</dbReference>
<sequence length="112" mass="12721">MRSSMLLCAVALWAFVSGDDVLSDEDELLIEDEKWFQGFHDCLMKTGPCPEEIKKYTNIIPIYLKTACGPCSPKEKEIFQKHKQLVAAIYPKMFADLKAKFVTNTTKATENL</sequence>
<dbReference type="Gene3D" id="1.10.2080.10">
    <property type="entry name" value="Insect odorant-binding protein A10/Ejaculatory bulb-specific protein 3"/>
    <property type="match status" value="1"/>
</dbReference>
<name>A0A1L2BL83_ECTOB</name>
<dbReference type="InterPro" id="IPR005055">
    <property type="entry name" value="A10/PebIII"/>
</dbReference>
<accession>A0A1L2BL83</accession>
<dbReference type="PANTHER" id="PTHR11257">
    <property type="entry name" value="CHEMOSENSORY PROTEIN-RELATED"/>
    <property type="match status" value="1"/>
</dbReference>
<dbReference type="AlphaFoldDB" id="A0A1L2BL83"/>
<dbReference type="SUPFAM" id="SSF100910">
    <property type="entry name" value="Chemosensory protein Csp2"/>
    <property type="match status" value="1"/>
</dbReference>
<reference evidence="2" key="1">
    <citation type="submission" date="2015-07" db="EMBL/GenBank/DDBJ databases">
        <title>Transcriptome analysis of odorant reception genes in the tea geometrid, Ectropis obliqua.</title>
        <authorList>
            <person name="Chen Z."/>
            <person name="Ma L."/>
            <person name="Li Z."/>
        </authorList>
    </citation>
    <scope>NUCLEOTIDE SEQUENCE</scope>
</reference>